<evidence type="ECO:0000313" key="31">
    <source>
        <dbReference type="EMBL" id="KAF3604793.1"/>
    </source>
</evidence>
<dbReference type="AlphaFoldDB" id="A0A8S9SWC7"/>
<keyword evidence="13" id="KW-0832">Ubl conjugation</keyword>
<comment type="cofactor">
    <cofactor evidence="23">
        <name>Cu cation</name>
        <dbReference type="ChEBI" id="CHEBI:23378"/>
    </cofactor>
    <text evidence="23">Binds 1 copper ion per dimer.</text>
</comment>
<dbReference type="Gene3D" id="1.10.287.130">
    <property type="match status" value="1"/>
</dbReference>
<evidence type="ECO:0000256" key="15">
    <source>
        <dbReference type="ARBA" id="ARBA00023008"/>
    </source>
</evidence>
<evidence type="ECO:0000256" key="12">
    <source>
        <dbReference type="ARBA" id="ARBA00022840"/>
    </source>
</evidence>
<evidence type="ECO:0000256" key="14">
    <source>
        <dbReference type="ARBA" id="ARBA00022989"/>
    </source>
</evidence>
<dbReference type="SUPFAM" id="SSF55781">
    <property type="entry name" value="GAF domain-like"/>
    <property type="match status" value="1"/>
</dbReference>
<evidence type="ECO:0000256" key="18">
    <source>
        <dbReference type="ARBA" id="ARBA00023157"/>
    </source>
</evidence>
<keyword evidence="3" id="KW-1017">Isopeptide bond</keyword>
<feature type="signal peptide" evidence="28">
    <location>
        <begin position="1"/>
        <end position="23"/>
    </location>
</feature>
<evidence type="ECO:0000256" key="5">
    <source>
        <dbReference type="ARBA" id="ARBA00022679"/>
    </source>
</evidence>
<evidence type="ECO:0000256" key="6">
    <source>
        <dbReference type="ARBA" id="ARBA00022692"/>
    </source>
</evidence>
<dbReference type="CDD" id="cd19933">
    <property type="entry name" value="REC_ETR-like"/>
    <property type="match status" value="1"/>
</dbReference>
<keyword evidence="8 22" id="KW-0547">Nucleotide-binding</keyword>
<dbReference type="PROSITE" id="PS50109">
    <property type="entry name" value="HIS_KIN"/>
    <property type="match status" value="1"/>
</dbReference>
<evidence type="ECO:0000256" key="17">
    <source>
        <dbReference type="ARBA" id="ARBA00023136"/>
    </source>
</evidence>
<evidence type="ECO:0000256" key="19">
    <source>
        <dbReference type="ARBA" id="ARBA00023170"/>
    </source>
</evidence>
<dbReference type="SUPFAM" id="SSF52172">
    <property type="entry name" value="CheY-like"/>
    <property type="match status" value="1"/>
</dbReference>
<evidence type="ECO:0000256" key="13">
    <source>
        <dbReference type="ARBA" id="ARBA00022843"/>
    </source>
</evidence>
<evidence type="ECO:0000256" key="3">
    <source>
        <dbReference type="ARBA" id="ARBA00022499"/>
    </source>
</evidence>
<dbReference type="InterPro" id="IPR036890">
    <property type="entry name" value="HATPase_C_sf"/>
</dbReference>
<protein>
    <recommendedName>
        <fullName evidence="33">Ethylene receptor</fullName>
    </recommendedName>
</protein>
<feature type="disulfide bond" description="Interchain" evidence="24">
    <location>
        <position position="31"/>
    </location>
</feature>
<dbReference type="InterPro" id="IPR036097">
    <property type="entry name" value="HisK_dim/P_sf"/>
</dbReference>
<dbReference type="PANTHER" id="PTHR24423:SF629">
    <property type="entry name" value="PROTEIN EIN4"/>
    <property type="match status" value="1"/>
</dbReference>
<dbReference type="InterPro" id="IPR058544">
    <property type="entry name" value="ETR1_N"/>
</dbReference>
<comment type="subunit">
    <text evidence="21">Heteromer with ETR1. Binds to MRF3/ECIP1.</text>
</comment>
<evidence type="ECO:0000313" key="32">
    <source>
        <dbReference type="Proteomes" id="UP000712600"/>
    </source>
</evidence>
<feature type="cross-link" description="Glycyl lysine isopeptide (Lys-Gly) (interchain with G-Cter in ubiquitin)" evidence="25">
    <location>
        <position position="749"/>
    </location>
</feature>
<keyword evidence="4 26" id="KW-0597">Phosphoprotein</keyword>
<reference evidence="31" key="1">
    <citation type="submission" date="2019-12" db="EMBL/GenBank/DDBJ databases">
        <title>Genome sequencing and annotation of Brassica cretica.</title>
        <authorList>
            <person name="Studholme D.J."/>
            <person name="Sarris P."/>
        </authorList>
    </citation>
    <scope>NUCLEOTIDE SEQUENCE</scope>
    <source>
        <strain evidence="31">PFS-109/04</strain>
        <tissue evidence="31">Leaf</tissue>
    </source>
</reference>
<dbReference type="SMART" id="SM00388">
    <property type="entry name" value="HisKA"/>
    <property type="match status" value="1"/>
</dbReference>
<evidence type="ECO:0000256" key="23">
    <source>
        <dbReference type="PIRSR" id="PIRSR026389-2"/>
    </source>
</evidence>
<dbReference type="Pfam" id="PF01590">
    <property type="entry name" value="GAF"/>
    <property type="match status" value="1"/>
</dbReference>
<feature type="transmembrane region" description="Helical" evidence="27">
    <location>
        <begin position="81"/>
        <end position="102"/>
    </location>
</feature>
<evidence type="ECO:0000259" key="30">
    <source>
        <dbReference type="PROSITE" id="PS50110"/>
    </source>
</evidence>
<dbReference type="PANTHER" id="PTHR24423">
    <property type="entry name" value="TWO-COMPONENT SENSOR HISTIDINE KINASE"/>
    <property type="match status" value="1"/>
</dbReference>
<feature type="domain" description="Response regulatory" evidence="30">
    <location>
        <begin position="646"/>
        <end position="764"/>
    </location>
</feature>
<keyword evidence="16" id="KW-0902">Two-component regulatory system</keyword>
<keyword evidence="5" id="KW-0808">Transferase</keyword>
<evidence type="ECO:0000256" key="1">
    <source>
        <dbReference type="ARBA" id="ARBA00004477"/>
    </source>
</evidence>
<comment type="caution">
    <text evidence="31">The sequence shown here is derived from an EMBL/GenBank/DDBJ whole genome shotgun (WGS) entry which is preliminary data.</text>
</comment>
<keyword evidence="9" id="KW-0936">Ethylene signaling pathway</keyword>
<evidence type="ECO:0000256" key="27">
    <source>
        <dbReference type="SAM" id="Phobius"/>
    </source>
</evidence>
<dbReference type="SMART" id="SM00448">
    <property type="entry name" value="REC"/>
    <property type="match status" value="1"/>
</dbReference>
<feature type="transmembrane region" description="Helical" evidence="27">
    <location>
        <begin position="55"/>
        <end position="74"/>
    </location>
</feature>
<keyword evidence="11" id="KW-0256">Endoplasmic reticulum</keyword>
<evidence type="ECO:0000256" key="2">
    <source>
        <dbReference type="ARBA" id="ARBA00009842"/>
    </source>
</evidence>
<dbReference type="FunFam" id="3.40.50.2300:FF:000240">
    <property type="entry name" value="Ethylene receptor"/>
    <property type="match status" value="1"/>
</dbReference>
<sequence>LIKMLRSLGLGLLLFALIALVTGDNNDYGSCNCDDEGYYFFTVHTILECQRVSDLLIAIAYFSIPLELLYFISFSNVPFKWVLVQFIAFIVLCGMTHLLNAWTYYGPHSFQLMLWLTIFKFLTALVSCATAITLLTLIPLLLKWKVRELYLKQNVLELNEEVGLMKRQKEMSVHVRMLTREIRKSLDKHMILRTTLVELSKILDLQNSAVWMPNESRTEMHLTHELRSNSMRSFRVVPINDPDVVQVREAKVVAILRKDSLLAIESSGSDESGPVAAIRMPMLHGSNFKGGTPEFVDTSYAIMVLVLPNANSRVWTDREIEIAEVVADQVAVALSHASVLEESQLMREKLGIQNRALLRAKQNAMMASQARNTCQKVMSHGMRRPMHTILGLLSMFQSESMSLDQKIIVDALMKTSTVLSALINDVIDISPKDNGKSPLEVKRFQLHSLIREAACVAKCLSVYKGYGFEMDVQTRLPSLVVGDEKRTFQLVMYMLGYILDMSEGGKTVTFRVVSEGTGSGQDKNKRESGMWKSHLSDDSLGVKFEVEINEIKSPPLDGSVIAMRHVTNRRYHSNGIKEGLSLGMCRKLAQMMQGNIWISPKSHGQTQSMQLVLRFQTRPSIRRSILAGNAPELQHPNSNSILRGLRITLADDDDVNRTVTKRLLEKLGCEVTAVSSGFECLSALSNVEMSYRVVILDLQMPEMDGFEVAMKIRKFCGHHWPLIIALTASTEDHVRERCLQMGMNGMIQKPVLLHVMASELRRALQSASE</sequence>
<feature type="domain" description="Histidine kinase" evidence="29">
    <location>
        <begin position="377"/>
        <end position="615"/>
    </location>
</feature>
<dbReference type="CDD" id="cd16938">
    <property type="entry name" value="HATPase_ETR2_ERS2-EIN4-like"/>
    <property type="match status" value="1"/>
</dbReference>
<keyword evidence="19" id="KW-0675">Receptor</keyword>
<keyword evidence="15 23" id="KW-0186">Copper</keyword>
<evidence type="ECO:0000256" key="11">
    <source>
        <dbReference type="ARBA" id="ARBA00022824"/>
    </source>
</evidence>
<evidence type="ECO:0000256" key="9">
    <source>
        <dbReference type="ARBA" id="ARBA00022745"/>
    </source>
</evidence>
<evidence type="ECO:0000256" key="8">
    <source>
        <dbReference type="ARBA" id="ARBA00022741"/>
    </source>
</evidence>
<dbReference type="Pfam" id="PF25487">
    <property type="entry name" value="ETR1_N"/>
    <property type="match status" value="1"/>
</dbReference>
<feature type="binding site" evidence="22">
    <location>
        <position position="582"/>
    </location>
    <ligand>
        <name>ADP</name>
        <dbReference type="ChEBI" id="CHEBI:456216"/>
    </ligand>
</feature>
<dbReference type="Pfam" id="PF00512">
    <property type="entry name" value="HisKA"/>
    <property type="match status" value="1"/>
</dbReference>
<feature type="binding site" evidence="23">
    <location>
        <position position="93"/>
    </location>
    <ligand>
        <name>Cu cation</name>
        <dbReference type="ChEBI" id="CHEBI:23378"/>
    </ligand>
</feature>
<keyword evidence="7 23" id="KW-0479">Metal-binding</keyword>
<dbReference type="GO" id="GO:0010105">
    <property type="term" value="P:negative regulation of ethylene-activated signaling pathway"/>
    <property type="evidence" value="ECO:0007669"/>
    <property type="project" value="UniProtKB-ARBA"/>
</dbReference>
<dbReference type="InterPro" id="IPR011006">
    <property type="entry name" value="CheY-like_superfamily"/>
</dbReference>
<dbReference type="Proteomes" id="UP000712600">
    <property type="component" value="Unassembled WGS sequence"/>
</dbReference>
<dbReference type="GO" id="GO:0046872">
    <property type="term" value="F:metal ion binding"/>
    <property type="evidence" value="ECO:0007669"/>
    <property type="project" value="UniProtKB-KW"/>
</dbReference>
<accession>A0A8S9SWC7</accession>
<evidence type="ECO:0000256" key="4">
    <source>
        <dbReference type="ARBA" id="ARBA00022553"/>
    </source>
</evidence>
<dbReference type="CDD" id="cd00082">
    <property type="entry name" value="HisKA"/>
    <property type="match status" value="1"/>
</dbReference>
<evidence type="ECO:0000256" key="22">
    <source>
        <dbReference type="PIRSR" id="PIRSR026389-1"/>
    </source>
</evidence>
<dbReference type="InterPro" id="IPR029016">
    <property type="entry name" value="GAF-like_dom_sf"/>
</dbReference>
<keyword evidence="10" id="KW-0418">Kinase</keyword>
<evidence type="ECO:0000256" key="26">
    <source>
        <dbReference type="PROSITE-ProRule" id="PRU00169"/>
    </source>
</evidence>
<dbReference type="InterPro" id="IPR003661">
    <property type="entry name" value="HisK_dim/P_dom"/>
</dbReference>
<dbReference type="GO" id="GO:0005789">
    <property type="term" value="C:endoplasmic reticulum membrane"/>
    <property type="evidence" value="ECO:0007669"/>
    <property type="project" value="UniProtKB-SubCell"/>
</dbReference>
<evidence type="ECO:0000256" key="7">
    <source>
        <dbReference type="ARBA" id="ARBA00022723"/>
    </source>
</evidence>
<feature type="disulfide bond" description="Interchain" evidence="24">
    <location>
        <position position="33"/>
    </location>
</feature>
<gene>
    <name evidence="31" type="ORF">F2Q69_00039207</name>
</gene>
<comment type="function">
    <text evidence="20">Ethylene receptor related to bacterial two-component regulators. Acts as a redundant negative regulator of ethylene signaling.</text>
</comment>
<evidence type="ECO:0000256" key="21">
    <source>
        <dbReference type="ARBA" id="ARBA00062048"/>
    </source>
</evidence>
<dbReference type="GO" id="GO:0051740">
    <property type="term" value="F:ethylene binding"/>
    <property type="evidence" value="ECO:0007669"/>
    <property type="project" value="InterPro"/>
</dbReference>
<keyword evidence="12 22" id="KW-0067">ATP-binding</keyword>
<feature type="non-terminal residue" evidence="31">
    <location>
        <position position="1"/>
    </location>
</feature>
<keyword evidence="28" id="KW-0732">Signal</keyword>
<dbReference type="Pfam" id="PF00072">
    <property type="entry name" value="Response_reg"/>
    <property type="match status" value="1"/>
</dbReference>
<dbReference type="GO" id="GO:0004674">
    <property type="term" value="F:protein serine/threonine kinase activity"/>
    <property type="evidence" value="ECO:0007669"/>
    <property type="project" value="UniProtKB-ARBA"/>
</dbReference>
<dbReference type="SMART" id="SM00065">
    <property type="entry name" value="GAF"/>
    <property type="match status" value="1"/>
</dbReference>
<evidence type="ECO:0008006" key="33">
    <source>
        <dbReference type="Google" id="ProtNLM"/>
    </source>
</evidence>
<organism evidence="31 32">
    <name type="scientific">Brassica cretica</name>
    <name type="common">Mustard</name>
    <dbReference type="NCBI Taxonomy" id="69181"/>
    <lineage>
        <taxon>Eukaryota</taxon>
        <taxon>Viridiplantae</taxon>
        <taxon>Streptophyta</taxon>
        <taxon>Embryophyta</taxon>
        <taxon>Tracheophyta</taxon>
        <taxon>Spermatophyta</taxon>
        <taxon>Magnoliopsida</taxon>
        <taxon>eudicotyledons</taxon>
        <taxon>Gunneridae</taxon>
        <taxon>Pentapetalae</taxon>
        <taxon>rosids</taxon>
        <taxon>malvids</taxon>
        <taxon>Brassicales</taxon>
        <taxon>Brassicaceae</taxon>
        <taxon>Brassiceae</taxon>
        <taxon>Brassica</taxon>
    </lineage>
</organism>
<dbReference type="PIRSF" id="PIRSF026389">
    <property type="entry name" value="Ethyln_sen_HK"/>
    <property type="match status" value="1"/>
</dbReference>
<keyword evidence="18 24" id="KW-1015">Disulfide bond</keyword>
<dbReference type="Gene3D" id="3.40.50.2300">
    <property type="match status" value="1"/>
</dbReference>
<evidence type="ECO:0000256" key="25">
    <source>
        <dbReference type="PIRSR" id="PIRSR026389-4"/>
    </source>
</evidence>
<dbReference type="Gene3D" id="3.30.565.10">
    <property type="entry name" value="Histidine kinase-like ATPase, C-terminal domain"/>
    <property type="match status" value="1"/>
</dbReference>
<dbReference type="GO" id="GO:0005524">
    <property type="term" value="F:ATP binding"/>
    <property type="evidence" value="ECO:0007669"/>
    <property type="project" value="UniProtKB-KW"/>
</dbReference>
<dbReference type="InterPro" id="IPR014525">
    <property type="entry name" value="ETR"/>
</dbReference>
<feature type="modified residue" description="4-aspartylphosphate" evidence="26">
    <location>
        <position position="697"/>
    </location>
</feature>
<feature type="transmembrane region" description="Helical" evidence="27">
    <location>
        <begin position="114"/>
        <end position="142"/>
    </location>
</feature>
<feature type="chain" id="PRO_5035927938" description="Ethylene receptor" evidence="28">
    <location>
        <begin position="24"/>
        <end position="769"/>
    </location>
</feature>
<evidence type="ECO:0000256" key="16">
    <source>
        <dbReference type="ARBA" id="ARBA00023012"/>
    </source>
</evidence>
<keyword evidence="6 27" id="KW-0812">Transmembrane</keyword>
<dbReference type="Gene3D" id="3.30.450.40">
    <property type="match status" value="1"/>
</dbReference>
<dbReference type="GO" id="GO:0000155">
    <property type="term" value="F:phosphorelay sensor kinase activity"/>
    <property type="evidence" value="ECO:0007669"/>
    <property type="project" value="InterPro"/>
</dbReference>
<dbReference type="InterPro" id="IPR001789">
    <property type="entry name" value="Sig_transdc_resp-reg_receiver"/>
</dbReference>
<dbReference type="GO" id="GO:0038199">
    <property type="term" value="F:ethylene receptor activity"/>
    <property type="evidence" value="ECO:0007669"/>
    <property type="project" value="InterPro"/>
</dbReference>
<evidence type="ECO:0000256" key="20">
    <source>
        <dbReference type="ARBA" id="ARBA00056860"/>
    </source>
</evidence>
<dbReference type="SUPFAM" id="SSF55874">
    <property type="entry name" value="ATPase domain of HSP90 chaperone/DNA topoisomerase II/histidine kinase"/>
    <property type="match status" value="1"/>
</dbReference>
<evidence type="ECO:0000259" key="29">
    <source>
        <dbReference type="PROSITE" id="PS50109"/>
    </source>
</evidence>
<evidence type="ECO:0000256" key="10">
    <source>
        <dbReference type="ARBA" id="ARBA00022777"/>
    </source>
</evidence>
<dbReference type="SUPFAM" id="SSF47384">
    <property type="entry name" value="Homodimeric domain of signal transducing histidine kinase"/>
    <property type="match status" value="1"/>
</dbReference>
<dbReference type="EMBL" id="QGKX02000004">
    <property type="protein sequence ID" value="KAF3604793.1"/>
    <property type="molecule type" value="Genomic_DNA"/>
</dbReference>
<keyword evidence="17 27" id="KW-0472">Membrane</keyword>
<comment type="subcellular location">
    <subcellularLocation>
        <location evidence="1">Endoplasmic reticulum membrane</location>
        <topology evidence="1">Multi-pass membrane protein</topology>
    </subcellularLocation>
</comment>
<dbReference type="InterPro" id="IPR003018">
    <property type="entry name" value="GAF"/>
</dbReference>
<dbReference type="InterPro" id="IPR005467">
    <property type="entry name" value="His_kinase_dom"/>
</dbReference>
<evidence type="ECO:0000256" key="28">
    <source>
        <dbReference type="SAM" id="SignalP"/>
    </source>
</evidence>
<evidence type="ECO:0000256" key="24">
    <source>
        <dbReference type="PIRSR" id="PIRSR026389-3"/>
    </source>
</evidence>
<comment type="similarity">
    <text evidence="2">Belongs to the ethylene receptor family.</text>
</comment>
<dbReference type="PROSITE" id="PS50110">
    <property type="entry name" value="RESPONSE_REGULATORY"/>
    <property type="match status" value="1"/>
</dbReference>
<proteinExistence type="inferred from homology"/>
<name>A0A8S9SWC7_BRACR</name>
<dbReference type="FunFam" id="1.10.287.130:FF:000087">
    <property type="entry name" value="Ethylene receptor 4"/>
    <property type="match status" value="1"/>
</dbReference>
<keyword evidence="14 27" id="KW-1133">Transmembrane helix</keyword>
<feature type="binding site" evidence="23">
    <location>
        <position position="97"/>
    </location>
    <ligand>
        <name>Cu cation</name>
        <dbReference type="ChEBI" id="CHEBI:23378"/>
    </ligand>
</feature>